<dbReference type="AlphaFoldDB" id="F4XV15"/>
<name>F4XV15_9CYAN</name>
<keyword evidence="2" id="KW-1185">Reference proteome</keyword>
<proteinExistence type="predicted"/>
<reference evidence="2" key="1">
    <citation type="journal article" date="2011" name="Proc. Natl. Acad. Sci. U.S.A.">
        <title>Genomic insights into the physiology and ecology of the marine filamentous cyanobacterium Lyngbya majuscula.</title>
        <authorList>
            <person name="Jones A.C."/>
            <person name="Monroe E.A."/>
            <person name="Podell S."/>
            <person name="Hess W.R."/>
            <person name="Klages S."/>
            <person name="Esquenazi E."/>
            <person name="Niessen S."/>
            <person name="Hoover H."/>
            <person name="Rothmann M."/>
            <person name="Lasken R.S."/>
            <person name="Yates J.R.III."/>
            <person name="Reinhardt R."/>
            <person name="Kube M."/>
            <person name="Burkart M.D."/>
            <person name="Allen E.E."/>
            <person name="Dorrestein P.C."/>
            <person name="Gerwick W.H."/>
            <person name="Gerwick L."/>
        </authorList>
    </citation>
    <scope>NUCLEOTIDE SEQUENCE [LARGE SCALE GENOMIC DNA]</scope>
    <source>
        <strain evidence="2">3L</strain>
    </source>
</reference>
<sequence>MAKVLKKFNFIQESDLIWDPVASVVCFVIGFLDNGEWVIGYECWGNGSEAITITNYQLPLTNYQLLITN</sequence>
<evidence type="ECO:0000313" key="2">
    <source>
        <dbReference type="Proteomes" id="UP000003959"/>
    </source>
</evidence>
<organism evidence="1 2">
    <name type="scientific">Moorena producens 3L</name>
    <dbReference type="NCBI Taxonomy" id="489825"/>
    <lineage>
        <taxon>Bacteria</taxon>
        <taxon>Bacillati</taxon>
        <taxon>Cyanobacteriota</taxon>
        <taxon>Cyanophyceae</taxon>
        <taxon>Coleofasciculales</taxon>
        <taxon>Coleofasciculaceae</taxon>
        <taxon>Moorena</taxon>
    </lineage>
</organism>
<dbReference type="HOGENOM" id="CLU_2771351_0_0_3"/>
<accession>F4XV15</accession>
<evidence type="ECO:0000313" key="1">
    <source>
        <dbReference type="EMBL" id="EGJ31538.1"/>
    </source>
</evidence>
<dbReference type="EMBL" id="GL890937">
    <property type="protein sequence ID" value="EGJ31538.1"/>
    <property type="molecule type" value="Genomic_DNA"/>
</dbReference>
<dbReference type="Proteomes" id="UP000003959">
    <property type="component" value="Unassembled WGS sequence"/>
</dbReference>
<gene>
    <name evidence="1" type="ORF">LYNGBM3L_38220</name>
</gene>
<protein>
    <submittedName>
        <fullName evidence="1">Uncharacterized protein</fullName>
    </submittedName>
</protein>